<evidence type="ECO:0000259" key="1">
    <source>
        <dbReference type="Pfam" id="PF01610"/>
    </source>
</evidence>
<proteinExistence type="predicted"/>
<name>A0ABW4ED46_9LACO</name>
<feature type="non-terminal residue" evidence="2">
    <location>
        <position position="1"/>
    </location>
</feature>
<keyword evidence="3" id="KW-1185">Reference proteome</keyword>
<dbReference type="InterPro" id="IPR047951">
    <property type="entry name" value="Transpos_ISL3"/>
</dbReference>
<feature type="domain" description="Transposase IS204/IS1001/IS1096/IS1165 DDE" evidence="1">
    <location>
        <begin position="1"/>
        <end position="180"/>
    </location>
</feature>
<dbReference type="PANTHER" id="PTHR33498:SF1">
    <property type="entry name" value="TRANSPOSASE FOR INSERTION SEQUENCE ELEMENT IS1557"/>
    <property type="match status" value="1"/>
</dbReference>
<reference evidence="3" key="1">
    <citation type="journal article" date="2019" name="Int. J. Syst. Evol. Microbiol.">
        <title>The Global Catalogue of Microorganisms (GCM) 10K type strain sequencing project: providing services to taxonomists for standard genome sequencing and annotation.</title>
        <authorList>
            <consortium name="The Broad Institute Genomics Platform"/>
            <consortium name="The Broad Institute Genome Sequencing Center for Infectious Disease"/>
            <person name="Wu L."/>
            <person name="Ma J."/>
        </authorList>
    </citation>
    <scope>NUCLEOTIDE SEQUENCE [LARGE SCALE GENOMIC DNA]</scope>
    <source>
        <strain evidence="3">CCM 8903</strain>
    </source>
</reference>
<organism evidence="2 3">
    <name type="scientific">Lacticaseibacillus baoqingensis</name>
    <dbReference type="NCBI Taxonomy" id="2486013"/>
    <lineage>
        <taxon>Bacteria</taxon>
        <taxon>Bacillati</taxon>
        <taxon>Bacillota</taxon>
        <taxon>Bacilli</taxon>
        <taxon>Lactobacillales</taxon>
        <taxon>Lactobacillaceae</taxon>
        <taxon>Lacticaseibacillus</taxon>
    </lineage>
</organism>
<comment type="caution">
    <text evidence="2">The sequence shown here is derived from an EMBL/GenBank/DDBJ whole genome shotgun (WGS) entry which is preliminary data.</text>
</comment>
<dbReference type="Pfam" id="PF01610">
    <property type="entry name" value="DDE_Tnp_ISL3"/>
    <property type="match status" value="1"/>
</dbReference>
<dbReference type="InterPro" id="IPR002560">
    <property type="entry name" value="Transposase_DDE"/>
</dbReference>
<protein>
    <submittedName>
        <fullName evidence="2">Transposase</fullName>
    </submittedName>
</protein>
<gene>
    <name evidence="2" type="ORF">ACFQ5J_14055</name>
</gene>
<accession>A0ABW4ED46</accession>
<sequence length="185" mass="21434">VHELFPNAEIVIDRFHIIQLLGRAMDQMRVQALRQIKDKHSQVYKALKPNWKIYHKADPDAKTKHYRFGINESLTDQELIDIGITPFPNLHNAYETYIDIHDALLNSQTERLSNLIKTYRSCGEPMDIAIATLRKNLKGVLNASQTRLSNGPLEGINRKIKALKRSCYGFANQERMFERIYQLIA</sequence>
<dbReference type="Proteomes" id="UP001597252">
    <property type="component" value="Unassembled WGS sequence"/>
</dbReference>
<dbReference type="EMBL" id="JBHTON010000062">
    <property type="protein sequence ID" value="MFD1486351.1"/>
    <property type="molecule type" value="Genomic_DNA"/>
</dbReference>
<evidence type="ECO:0000313" key="3">
    <source>
        <dbReference type="Proteomes" id="UP001597252"/>
    </source>
</evidence>
<evidence type="ECO:0000313" key="2">
    <source>
        <dbReference type="EMBL" id="MFD1486351.1"/>
    </source>
</evidence>
<dbReference type="PANTHER" id="PTHR33498">
    <property type="entry name" value="TRANSPOSASE FOR INSERTION SEQUENCE ELEMENT IS1557"/>
    <property type="match status" value="1"/>
</dbReference>
<dbReference type="RefSeq" id="WP_379896851.1">
    <property type="nucleotide sequence ID" value="NZ_JBHTON010000062.1"/>
</dbReference>